<sequence>MKEDFVVEEINSAELKKIEFNILCDIADFCHQNNIRYYLCGGTLLGCIRHHGFIPWDDDIDIIMPRPDYTRFHLLYNQRQSNYRVHSLLTDSKWYSTFAEVEDIRTIKVYRGFRKRSLGISIDIFPIDGSPNGSKKRKWFWYTNNILTRIATLSRQKFILSRHFEDQKNKKKLRVLIRSIIKFIAIPFSWLFIPLNLNQVVTKRAMKYDVDSSEFIGVSTFPHYGYAECIHGAPFLKSKWRVFEGKYFCTPDNCHEYLSHLYGNYLEVPPIPNRKSHHDFLAYWKD</sequence>
<dbReference type="Proteomes" id="UP000536773">
    <property type="component" value="Unassembled WGS sequence"/>
</dbReference>
<dbReference type="Pfam" id="PF04991">
    <property type="entry name" value="LicD"/>
    <property type="match status" value="1"/>
</dbReference>
<feature type="domain" description="LicD/FKTN/FKRP nucleotidyltransferase" evidence="2">
    <location>
        <begin position="30"/>
        <end position="263"/>
    </location>
</feature>
<dbReference type="RefSeq" id="WP_169013550.1">
    <property type="nucleotide sequence ID" value="NZ_JABBJH010000008.1"/>
</dbReference>
<keyword evidence="1" id="KW-0812">Transmembrane</keyword>
<proteinExistence type="predicted"/>
<gene>
    <name evidence="3" type="ORF">HG933_06845</name>
</gene>
<dbReference type="PANTHER" id="PTHR43404:SF2">
    <property type="entry name" value="LIPOPOLYSACCHARIDE CHOLINEPHOSPHOTRANSFERASE LICD"/>
    <property type="match status" value="1"/>
</dbReference>
<name>A0A848EUE9_MEGEL</name>
<dbReference type="GO" id="GO:0009100">
    <property type="term" value="P:glycoprotein metabolic process"/>
    <property type="evidence" value="ECO:0007669"/>
    <property type="project" value="UniProtKB-ARBA"/>
</dbReference>
<dbReference type="InterPro" id="IPR007074">
    <property type="entry name" value="LicD/FKTN/FKRP_NTP_transf"/>
</dbReference>
<dbReference type="AlphaFoldDB" id="A0A848EUE9"/>
<accession>A0A848EUE9</accession>
<dbReference type="InterPro" id="IPR052942">
    <property type="entry name" value="LPS_cholinephosphotransferase"/>
</dbReference>
<feature type="transmembrane region" description="Helical" evidence="1">
    <location>
        <begin position="175"/>
        <end position="193"/>
    </location>
</feature>
<organism evidence="3 4">
    <name type="scientific">Megasphaera elsdenii</name>
    <dbReference type="NCBI Taxonomy" id="907"/>
    <lineage>
        <taxon>Bacteria</taxon>
        <taxon>Bacillati</taxon>
        <taxon>Bacillota</taxon>
        <taxon>Negativicutes</taxon>
        <taxon>Veillonellales</taxon>
        <taxon>Veillonellaceae</taxon>
        <taxon>Megasphaera</taxon>
    </lineage>
</organism>
<evidence type="ECO:0000259" key="2">
    <source>
        <dbReference type="Pfam" id="PF04991"/>
    </source>
</evidence>
<comment type="caution">
    <text evidence="3">The sequence shown here is derived from an EMBL/GenBank/DDBJ whole genome shotgun (WGS) entry which is preliminary data.</text>
</comment>
<dbReference type="PANTHER" id="PTHR43404">
    <property type="entry name" value="LIPOPOLYSACCHARIDE CHOLINEPHOSPHOTRANSFERASE LICD"/>
    <property type="match status" value="1"/>
</dbReference>
<evidence type="ECO:0000313" key="4">
    <source>
        <dbReference type="Proteomes" id="UP000536773"/>
    </source>
</evidence>
<keyword evidence="1" id="KW-0472">Membrane</keyword>
<evidence type="ECO:0000313" key="3">
    <source>
        <dbReference type="EMBL" id="NMK39094.1"/>
    </source>
</evidence>
<keyword evidence="1" id="KW-1133">Transmembrane helix</keyword>
<reference evidence="3 4" key="1">
    <citation type="submission" date="2020-04" db="EMBL/GenBank/DDBJ databases">
        <authorList>
            <person name="Hitch T.C.A."/>
            <person name="Wylensek D."/>
            <person name="Clavel T."/>
        </authorList>
    </citation>
    <scope>NUCLEOTIDE SEQUENCE [LARGE SCALE GENOMIC DNA]</scope>
    <source>
        <strain evidence="3 4">WCA-386-APC-2A</strain>
    </source>
</reference>
<protein>
    <recommendedName>
        <fullName evidence="2">LicD/FKTN/FKRP nucleotidyltransferase domain-containing protein</fullName>
    </recommendedName>
</protein>
<evidence type="ECO:0000256" key="1">
    <source>
        <dbReference type="SAM" id="Phobius"/>
    </source>
</evidence>
<dbReference type="EMBL" id="JABBJH010000008">
    <property type="protein sequence ID" value="NMK39094.1"/>
    <property type="molecule type" value="Genomic_DNA"/>
</dbReference>